<evidence type="ECO:0000256" key="9">
    <source>
        <dbReference type="ARBA" id="ARBA00023136"/>
    </source>
</evidence>
<sequence>MATTASPPINKTTERPKDESFFNRLYVRIKPYFESTTLHGLKYLAESNRPKYERTYWIIALIAAYISVTWVIFDQIEYFFRNPVLISISPNPKTVSDIPFPAVTICPDSQILKDTYNLQWATMNTNNVSVNQNDTFNFAMLVCHLQDLSQTDVFLKYLNTKFVHNMLDMINGEVNCNHLMPAMVWGGEILYFPCRYIQPTVTFFGACLTFNMLPYDDIYRFPNVTLASYWSDKYNSGKEKSNWNPETGFIEKPEPTHLNMETKPTPWIIGKSGLLGTSSFYLSIPIDHLDDTCSTGGTGFVTIIHNPAEVPGSSHPIEYIESDYLLHITLSPIQHEIDKRLIRWAPQERGCYFQHERYLQYFKIYTQRNCEMECEANITELLCNCRAHYHPRTQDIPVCGPALFSCTEFRVGQVWNRIPCDCLPSCSELYYRTSSSKFNRDWSKHIINFKIPEKRHYSAIVIKYQDRNIDGLRRDIMVSFTDFIANIGGILGLFLGFSCISVFEIIYFVAIRYYTKRRRGQ</sequence>
<evidence type="ECO:0000256" key="3">
    <source>
        <dbReference type="ARBA" id="ARBA00022448"/>
    </source>
</evidence>
<dbReference type="EMBL" id="JAPXFL010000010">
    <property type="protein sequence ID" value="KAK9500933.1"/>
    <property type="molecule type" value="Genomic_DNA"/>
</dbReference>
<dbReference type="AlphaFoldDB" id="A0AAW1CT43"/>
<evidence type="ECO:0000256" key="8">
    <source>
        <dbReference type="ARBA" id="ARBA00023065"/>
    </source>
</evidence>
<feature type="transmembrane region" description="Helical" evidence="13">
    <location>
        <begin position="55"/>
        <end position="73"/>
    </location>
</feature>
<keyword evidence="5 12" id="KW-0812">Transmembrane</keyword>
<evidence type="ECO:0000313" key="14">
    <source>
        <dbReference type="EMBL" id="KAK9500933.1"/>
    </source>
</evidence>
<dbReference type="Pfam" id="PF00858">
    <property type="entry name" value="ASC"/>
    <property type="match status" value="1"/>
</dbReference>
<dbReference type="Gene3D" id="1.10.287.770">
    <property type="entry name" value="YojJ-like"/>
    <property type="match status" value="1"/>
</dbReference>
<dbReference type="PANTHER" id="PTHR11690">
    <property type="entry name" value="AMILORIDE-SENSITIVE SODIUM CHANNEL-RELATED"/>
    <property type="match status" value="1"/>
</dbReference>
<dbReference type="GO" id="GO:0005886">
    <property type="term" value="C:plasma membrane"/>
    <property type="evidence" value="ECO:0007669"/>
    <property type="project" value="TreeGrafter"/>
</dbReference>
<evidence type="ECO:0000256" key="4">
    <source>
        <dbReference type="ARBA" id="ARBA00022461"/>
    </source>
</evidence>
<evidence type="ECO:0000313" key="15">
    <source>
        <dbReference type="Proteomes" id="UP001461498"/>
    </source>
</evidence>
<keyword evidence="15" id="KW-1185">Reference proteome</keyword>
<comment type="subcellular location">
    <subcellularLocation>
        <location evidence="1">Membrane</location>
        <topology evidence="1">Multi-pass membrane protein</topology>
    </subcellularLocation>
</comment>
<evidence type="ECO:0000256" key="12">
    <source>
        <dbReference type="RuleBase" id="RU000679"/>
    </source>
</evidence>
<evidence type="ECO:0000256" key="10">
    <source>
        <dbReference type="ARBA" id="ARBA00023201"/>
    </source>
</evidence>
<feature type="transmembrane region" description="Helical" evidence="13">
    <location>
        <begin position="483"/>
        <end position="510"/>
    </location>
</feature>
<dbReference type="Gene3D" id="1.10.287.820">
    <property type="entry name" value="Acid-sensing ion channel domain"/>
    <property type="match status" value="1"/>
</dbReference>
<keyword evidence="3 12" id="KW-0813">Transport</keyword>
<dbReference type="GO" id="GO:0015280">
    <property type="term" value="F:ligand-gated sodium channel activity"/>
    <property type="evidence" value="ECO:0007669"/>
    <property type="project" value="TreeGrafter"/>
</dbReference>
<dbReference type="InterPro" id="IPR001873">
    <property type="entry name" value="ENaC"/>
</dbReference>
<proteinExistence type="inferred from homology"/>
<keyword evidence="8 12" id="KW-0406">Ion transport</keyword>
<keyword evidence="4 12" id="KW-0894">Sodium channel</keyword>
<keyword evidence="9 13" id="KW-0472">Membrane</keyword>
<protein>
    <submittedName>
        <fullName evidence="14">Uncharacterized protein</fullName>
    </submittedName>
</protein>
<evidence type="ECO:0000256" key="7">
    <source>
        <dbReference type="ARBA" id="ARBA00023053"/>
    </source>
</evidence>
<dbReference type="PANTHER" id="PTHR11690:SF288">
    <property type="entry name" value="AMILORIDE-SENSITIVE NA+ CHANNEL-RELATED"/>
    <property type="match status" value="1"/>
</dbReference>
<keyword evidence="7" id="KW-0915">Sodium</keyword>
<evidence type="ECO:0000256" key="13">
    <source>
        <dbReference type="SAM" id="Phobius"/>
    </source>
</evidence>
<evidence type="ECO:0000256" key="11">
    <source>
        <dbReference type="ARBA" id="ARBA00023303"/>
    </source>
</evidence>
<reference evidence="14 15" key="1">
    <citation type="submission" date="2022-12" db="EMBL/GenBank/DDBJ databases">
        <title>Chromosome-level genome assembly of true bugs.</title>
        <authorList>
            <person name="Ma L."/>
            <person name="Li H."/>
        </authorList>
    </citation>
    <scope>NUCLEOTIDE SEQUENCE [LARGE SCALE GENOMIC DNA]</scope>
    <source>
        <strain evidence="14">Lab_2022b</strain>
    </source>
</reference>
<evidence type="ECO:0000256" key="2">
    <source>
        <dbReference type="ARBA" id="ARBA00007193"/>
    </source>
</evidence>
<keyword evidence="6 13" id="KW-1133">Transmembrane helix</keyword>
<gene>
    <name evidence="14" type="ORF">O3M35_002095</name>
</gene>
<evidence type="ECO:0000256" key="1">
    <source>
        <dbReference type="ARBA" id="ARBA00004141"/>
    </source>
</evidence>
<organism evidence="14 15">
    <name type="scientific">Rhynocoris fuscipes</name>
    <dbReference type="NCBI Taxonomy" id="488301"/>
    <lineage>
        <taxon>Eukaryota</taxon>
        <taxon>Metazoa</taxon>
        <taxon>Ecdysozoa</taxon>
        <taxon>Arthropoda</taxon>
        <taxon>Hexapoda</taxon>
        <taxon>Insecta</taxon>
        <taxon>Pterygota</taxon>
        <taxon>Neoptera</taxon>
        <taxon>Paraneoptera</taxon>
        <taxon>Hemiptera</taxon>
        <taxon>Heteroptera</taxon>
        <taxon>Panheteroptera</taxon>
        <taxon>Cimicomorpha</taxon>
        <taxon>Reduviidae</taxon>
        <taxon>Harpactorinae</taxon>
        <taxon>Harpactorini</taxon>
        <taxon>Rhynocoris</taxon>
    </lineage>
</organism>
<comment type="caution">
    <text evidence="14">The sequence shown here is derived from an EMBL/GenBank/DDBJ whole genome shotgun (WGS) entry which is preliminary data.</text>
</comment>
<comment type="similarity">
    <text evidence="2 12">Belongs to the amiloride-sensitive sodium channel (TC 1.A.6) family.</text>
</comment>
<dbReference type="Proteomes" id="UP001461498">
    <property type="component" value="Unassembled WGS sequence"/>
</dbReference>
<evidence type="ECO:0000256" key="5">
    <source>
        <dbReference type="ARBA" id="ARBA00022692"/>
    </source>
</evidence>
<accession>A0AAW1CT43</accession>
<keyword evidence="10 12" id="KW-0739">Sodium transport</keyword>
<evidence type="ECO:0000256" key="6">
    <source>
        <dbReference type="ARBA" id="ARBA00022989"/>
    </source>
</evidence>
<keyword evidence="11 12" id="KW-0407">Ion channel</keyword>
<name>A0AAW1CT43_9HEMI</name>